<sequence length="168" mass="18508">MMRQAEMLAARYQTPRPTQRPSRTLLQPTSLTAVFLLPSHHPPALNQTPPLLQLKTPRLCLLNASLTPVLAPHTRHPSAHNPYTLCTPILAPRPAPIPKPHVPPISLSCSSKSRQEQRKQAFLAVHGRGSAWGPGKVRLRVHARTRRGNVVLGAVRWVLVEAGAPMGW</sequence>
<evidence type="ECO:0000256" key="1">
    <source>
        <dbReference type="SAM" id="MobiDB-lite"/>
    </source>
</evidence>
<proteinExistence type="predicted"/>
<organism evidence="2 3">
    <name type="scientific">Paraphaeosphaeria sporulosa</name>
    <dbReference type="NCBI Taxonomy" id="1460663"/>
    <lineage>
        <taxon>Eukaryota</taxon>
        <taxon>Fungi</taxon>
        <taxon>Dikarya</taxon>
        <taxon>Ascomycota</taxon>
        <taxon>Pezizomycotina</taxon>
        <taxon>Dothideomycetes</taxon>
        <taxon>Pleosporomycetidae</taxon>
        <taxon>Pleosporales</taxon>
        <taxon>Massarineae</taxon>
        <taxon>Didymosphaeriaceae</taxon>
        <taxon>Paraphaeosphaeria</taxon>
    </lineage>
</organism>
<evidence type="ECO:0000313" key="3">
    <source>
        <dbReference type="Proteomes" id="UP000077069"/>
    </source>
</evidence>
<dbReference type="RefSeq" id="XP_018041155.1">
    <property type="nucleotide sequence ID" value="XM_018177792.1"/>
</dbReference>
<feature type="region of interest" description="Disordered" evidence="1">
    <location>
        <begin position="1"/>
        <end position="23"/>
    </location>
</feature>
<reference evidence="2 3" key="1">
    <citation type="submission" date="2016-05" db="EMBL/GenBank/DDBJ databases">
        <title>Comparative analysis of secretome profiles of manganese(II)-oxidizing ascomycete fungi.</title>
        <authorList>
            <consortium name="DOE Joint Genome Institute"/>
            <person name="Zeiner C.A."/>
            <person name="Purvine S.O."/>
            <person name="Zink E.M."/>
            <person name="Wu S."/>
            <person name="Pasa-Tolic L."/>
            <person name="Chaput D.L."/>
            <person name="Haridas S."/>
            <person name="Grigoriev I.V."/>
            <person name="Santelli C.M."/>
            <person name="Hansel C.M."/>
        </authorList>
    </citation>
    <scope>NUCLEOTIDE SEQUENCE [LARGE SCALE GENOMIC DNA]</scope>
    <source>
        <strain evidence="2 3">AP3s5-JAC2a</strain>
    </source>
</reference>
<dbReference type="Proteomes" id="UP000077069">
    <property type="component" value="Unassembled WGS sequence"/>
</dbReference>
<evidence type="ECO:0000313" key="2">
    <source>
        <dbReference type="EMBL" id="OAG10790.1"/>
    </source>
</evidence>
<dbReference type="AlphaFoldDB" id="A0A177CV96"/>
<dbReference type="EMBL" id="KV441549">
    <property type="protein sequence ID" value="OAG10790.1"/>
    <property type="molecule type" value="Genomic_DNA"/>
</dbReference>
<accession>A0A177CV96</accession>
<name>A0A177CV96_9PLEO</name>
<dbReference type="GeneID" id="28761278"/>
<protein>
    <submittedName>
        <fullName evidence="2">Uncharacterized protein</fullName>
    </submittedName>
</protein>
<gene>
    <name evidence="2" type="ORF">CC84DRAFT_1161641</name>
</gene>
<dbReference type="InParanoid" id="A0A177CV96"/>
<keyword evidence="3" id="KW-1185">Reference proteome</keyword>